<feature type="compositionally biased region" description="Low complexity" evidence="1">
    <location>
        <begin position="182"/>
        <end position="192"/>
    </location>
</feature>
<feature type="region of interest" description="Disordered" evidence="1">
    <location>
        <begin position="1"/>
        <end position="207"/>
    </location>
</feature>
<dbReference type="Proteomes" id="UP000015100">
    <property type="component" value="Unassembled WGS sequence"/>
</dbReference>
<comment type="caution">
    <text evidence="2">The sequence shown here is derived from an EMBL/GenBank/DDBJ whole genome shotgun (WGS) entry which is preliminary data.</text>
</comment>
<feature type="compositionally biased region" description="Polar residues" evidence="1">
    <location>
        <begin position="49"/>
        <end position="58"/>
    </location>
</feature>
<dbReference type="OMA" id="CVPWRIR"/>
<dbReference type="EMBL" id="AQGS01000844">
    <property type="protein sequence ID" value="EPS36657.1"/>
    <property type="molecule type" value="Genomic_DNA"/>
</dbReference>
<protein>
    <submittedName>
        <fullName evidence="2">Uncharacterized protein</fullName>
    </submittedName>
</protein>
<keyword evidence="3" id="KW-1185">Reference proteome</keyword>
<organism evidence="2 3">
    <name type="scientific">Dactylellina haptotyla (strain CBS 200.50)</name>
    <name type="common">Nematode-trapping fungus</name>
    <name type="synonym">Monacrosporium haptotylum</name>
    <dbReference type="NCBI Taxonomy" id="1284197"/>
    <lineage>
        <taxon>Eukaryota</taxon>
        <taxon>Fungi</taxon>
        <taxon>Dikarya</taxon>
        <taxon>Ascomycota</taxon>
        <taxon>Pezizomycotina</taxon>
        <taxon>Orbiliomycetes</taxon>
        <taxon>Orbiliales</taxon>
        <taxon>Orbiliaceae</taxon>
        <taxon>Dactylellina</taxon>
    </lineage>
</organism>
<dbReference type="HOGENOM" id="CLU_1142365_0_0_1"/>
<evidence type="ECO:0000256" key="1">
    <source>
        <dbReference type="SAM" id="MobiDB-lite"/>
    </source>
</evidence>
<feature type="compositionally biased region" description="Basic residues" evidence="1">
    <location>
        <begin position="22"/>
        <end position="31"/>
    </location>
</feature>
<gene>
    <name evidence="2" type="ORF">H072_9783</name>
</gene>
<evidence type="ECO:0000313" key="2">
    <source>
        <dbReference type="EMBL" id="EPS36657.1"/>
    </source>
</evidence>
<name>S8BN37_DACHA</name>
<dbReference type="AlphaFoldDB" id="S8BN37"/>
<accession>S8BN37</accession>
<proteinExistence type="predicted"/>
<feature type="compositionally biased region" description="Low complexity" evidence="1">
    <location>
        <begin position="146"/>
        <end position="155"/>
    </location>
</feature>
<sequence>MDEFPQPPKSQVAFDENAMKAERKKQKKQAKLTKAPPAKTEGYHHTPTFAAQSFTMTATPDAFLRNQTRKRPQPLLDMAKRRRAPSPHVIQPFDDRSSGEYDRSSLKTPTRDGPSSRSPKFPAPQSNRFMASPHYELFSSTILNQTTPGTTGRRTPNGDSYTRGRPDWSEMDEKVSNKNLRRTNSTVSSKSSKSQRRQRPQSTDLSSVLKGNGVLRIPKDDESIYQGRGCVPWRIRV</sequence>
<feature type="compositionally biased region" description="Polar residues" evidence="1">
    <location>
        <begin position="113"/>
        <end position="129"/>
    </location>
</feature>
<reference evidence="3" key="2">
    <citation type="submission" date="2013-04" db="EMBL/GenBank/DDBJ databases">
        <title>Genomic mechanisms accounting for the adaptation to parasitism in nematode-trapping fungi.</title>
        <authorList>
            <person name="Ahren D.G."/>
        </authorList>
    </citation>
    <scope>NUCLEOTIDE SEQUENCE [LARGE SCALE GENOMIC DNA]</scope>
    <source>
        <strain evidence="3">CBS 200.50</strain>
    </source>
</reference>
<feature type="compositionally biased region" description="Basic and acidic residues" evidence="1">
    <location>
        <begin position="93"/>
        <end position="105"/>
    </location>
</feature>
<dbReference type="OrthoDB" id="5415470at2759"/>
<feature type="compositionally biased region" description="Basic and acidic residues" evidence="1">
    <location>
        <begin position="162"/>
        <end position="176"/>
    </location>
</feature>
<reference evidence="2 3" key="1">
    <citation type="journal article" date="2013" name="PLoS Genet.">
        <title>Genomic mechanisms accounting for the adaptation to parasitism in nematode-trapping fungi.</title>
        <authorList>
            <person name="Meerupati T."/>
            <person name="Andersson K.M."/>
            <person name="Friman E."/>
            <person name="Kumar D."/>
            <person name="Tunlid A."/>
            <person name="Ahren D."/>
        </authorList>
    </citation>
    <scope>NUCLEOTIDE SEQUENCE [LARGE SCALE GENOMIC DNA]</scope>
    <source>
        <strain evidence="2 3">CBS 200.50</strain>
    </source>
</reference>
<evidence type="ECO:0000313" key="3">
    <source>
        <dbReference type="Proteomes" id="UP000015100"/>
    </source>
</evidence>